<proteinExistence type="predicted"/>
<organism evidence="1 2">
    <name type="scientific">Citrobacter braakii</name>
    <dbReference type="NCBI Taxonomy" id="57706"/>
    <lineage>
        <taxon>Bacteria</taxon>
        <taxon>Pseudomonadati</taxon>
        <taxon>Pseudomonadota</taxon>
        <taxon>Gammaproteobacteria</taxon>
        <taxon>Enterobacterales</taxon>
        <taxon>Enterobacteriaceae</taxon>
        <taxon>Citrobacter</taxon>
        <taxon>Citrobacter freundii complex</taxon>
    </lineage>
</organism>
<dbReference type="Proteomes" id="UP000185597">
    <property type="component" value="Unassembled WGS sequence"/>
</dbReference>
<name>A0AA44LGP0_CITBR</name>
<reference evidence="1 2" key="1">
    <citation type="submission" date="2017-01" db="EMBL/GenBank/DDBJ databases">
        <title>First report of the plasmid-mediated mcr-1 gene in Citrobacter freudii.</title>
        <authorList>
            <person name="Liu J."/>
            <person name="Yang Y."/>
            <person name="Li Y."/>
            <person name="Liu D."/>
            <person name="Tuo H."/>
            <person name="Davis M."/>
            <person name="Zhang A."/>
        </authorList>
    </citation>
    <scope>NUCLEOTIDE SEQUENCE [LARGE SCALE GENOMIC DNA]</scope>
    <source>
        <strain evidence="1 2">SCC4</strain>
    </source>
</reference>
<evidence type="ECO:0000313" key="2">
    <source>
        <dbReference type="Proteomes" id="UP000185597"/>
    </source>
</evidence>
<dbReference type="InterPro" id="IPR021530">
    <property type="entry name" value="AllH-like"/>
</dbReference>
<dbReference type="EMBL" id="MTCP01000002">
    <property type="protein sequence ID" value="OLY69824.1"/>
    <property type="molecule type" value="Genomic_DNA"/>
</dbReference>
<accession>A0AA44LGP0</accession>
<dbReference type="Pfam" id="PF11392">
    <property type="entry name" value="AllH"/>
    <property type="match status" value="1"/>
</dbReference>
<sequence>MATPSRRCVRALTADGAFLAFRGTGRVEQVFSRAVNLLIPEQERLLTLLSEGCDNAPNSCRLALTHCEELFHPGERVSFTESGIAVGNDKWIETSGCLPWRIPRWRLDAISLAAIRWLRWEEVIRQQLRSADTLFLYQGDNPFYLEITRQLLNRRQTLLAALHTGENISTAVSHLIGLGIGLTPSSDDYLVGLSTILFIPGHPLGKYRDEFLAALQCAGNNTTLLSKITLEEAFHQRYRESVGRLLNHIITEQQPVSTQYITDIKNIGSSSGCDMLYGMADACALSHRSGGNYVDQDSC</sequence>
<gene>
    <name evidence="1" type="ORF">BWD41_06995</name>
</gene>
<evidence type="ECO:0000313" key="1">
    <source>
        <dbReference type="EMBL" id="OLY69824.1"/>
    </source>
</evidence>
<dbReference type="AlphaFoldDB" id="A0AA44LGP0"/>
<evidence type="ECO:0008006" key="3">
    <source>
        <dbReference type="Google" id="ProtNLM"/>
    </source>
</evidence>
<comment type="caution">
    <text evidence="1">The sequence shown here is derived from an EMBL/GenBank/DDBJ whole genome shotgun (WGS) entry which is preliminary data.</text>
</comment>
<protein>
    <recommendedName>
        <fullName evidence="3">DUF2877 domain-containing protein</fullName>
    </recommendedName>
</protein>